<evidence type="ECO:0000313" key="2">
    <source>
        <dbReference type="Proteomes" id="UP000037773"/>
    </source>
</evidence>
<accession>A0A0M9X8V1</accession>
<evidence type="ECO:0000313" key="1">
    <source>
        <dbReference type="EMBL" id="KOT39133.1"/>
    </source>
</evidence>
<dbReference type="EMBL" id="LGCN01000154">
    <property type="protein sequence ID" value="KOT39133.1"/>
    <property type="molecule type" value="Genomic_DNA"/>
</dbReference>
<sequence length="60" mass="6076">MALTLEVAAVRIDANAITVTDGGLGGVEQDSTSAAVEQGTQRLREVLAGRTPQPTPGGVE</sequence>
<dbReference type="PATRIC" id="fig|36816.3.peg.3178"/>
<comment type="caution">
    <text evidence="1">The sequence shown here is derived from an EMBL/GenBank/DDBJ whole genome shotgun (WGS) entry which is preliminary data.</text>
</comment>
<gene>
    <name evidence="1" type="ORF">ADK41_14725</name>
</gene>
<dbReference type="AlphaFoldDB" id="A0A0M9X8V1"/>
<dbReference type="RefSeq" id="WP_030826601.1">
    <property type="nucleotide sequence ID" value="NZ_JBFBKA010000057.1"/>
</dbReference>
<dbReference type="Proteomes" id="UP000037773">
    <property type="component" value="Unassembled WGS sequence"/>
</dbReference>
<keyword evidence="2" id="KW-1185">Reference proteome</keyword>
<name>A0A0M9X8V1_9ACTN</name>
<reference evidence="1 2" key="1">
    <citation type="submission" date="2015-07" db="EMBL/GenBank/DDBJ databases">
        <authorList>
            <person name="Noorani M."/>
        </authorList>
    </citation>
    <scope>NUCLEOTIDE SEQUENCE [LARGE SCALE GENOMIC DNA]</scope>
    <source>
        <strain evidence="1 2">NRRL B-24567</strain>
    </source>
</reference>
<organism evidence="1 2">
    <name type="scientific">Streptomyces caelestis</name>
    <dbReference type="NCBI Taxonomy" id="36816"/>
    <lineage>
        <taxon>Bacteria</taxon>
        <taxon>Bacillati</taxon>
        <taxon>Actinomycetota</taxon>
        <taxon>Actinomycetes</taxon>
        <taxon>Kitasatosporales</taxon>
        <taxon>Streptomycetaceae</taxon>
        <taxon>Streptomyces</taxon>
    </lineage>
</organism>
<protein>
    <submittedName>
        <fullName evidence="1">Uncharacterized protein</fullName>
    </submittedName>
</protein>
<proteinExistence type="predicted"/>